<keyword evidence="3" id="KW-1185">Reference proteome</keyword>
<reference evidence="2 3" key="1">
    <citation type="journal article" date="2024" name="Chem. Sci.">
        <title>Discovery of megapolipeptins by genome mining of a Burkholderiales bacteria collection.</title>
        <authorList>
            <person name="Paulo B.S."/>
            <person name="Recchia M.J.J."/>
            <person name="Lee S."/>
            <person name="Fergusson C.H."/>
            <person name="Romanowski S.B."/>
            <person name="Hernandez A."/>
            <person name="Krull N."/>
            <person name="Liu D.Y."/>
            <person name="Cavanagh H."/>
            <person name="Bos A."/>
            <person name="Gray C.A."/>
            <person name="Murphy B.T."/>
            <person name="Linington R.G."/>
            <person name="Eustaquio A.S."/>
        </authorList>
    </citation>
    <scope>NUCLEOTIDE SEQUENCE [LARGE SCALE GENOMIC DNA]</scope>
    <source>
        <strain evidence="2 3">RL17-338-BIC-A</strain>
    </source>
</reference>
<feature type="compositionally biased region" description="Basic and acidic residues" evidence="1">
    <location>
        <begin position="1"/>
        <end position="11"/>
    </location>
</feature>
<sequence length="74" mass="8628">MWRRPQGEHVARSAVGQRPEVFEQEDELTGKARTQVALLMRDTTVRHLAQVLERPCREHAVEIGLNRADPERIW</sequence>
<dbReference type="Proteomes" id="UP001629432">
    <property type="component" value="Unassembled WGS sequence"/>
</dbReference>
<feature type="region of interest" description="Disordered" evidence="1">
    <location>
        <begin position="1"/>
        <end position="27"/>
    </location>
</feature>
<protein>
    <submittedName>
        <fullName evidence="2">Uncharacterized protein</fullName>
    </submittedName>
</protein>
<dbReference type="RefSeq" id="WP_408232094.1">
    <property type="nucleotide sequence ID" value="NZ_JAQQCF010000063.1"/>
</dbReference>
<name>A0ABW9E5Q1_9BURK</name>
<accession>A0ABW9E5Q1</accession>
<evidence type="ECO:0000256" key="1">
    <source>
        <dbReference type="SAM" id="MobiDB-lite"/>
    </source>
</evidence>
<gene>
    <name evidence="2" type="ORF">PQQ63_36885</name>
</gene>
<proteinExistence type="predicted"/>
<comment type="caution">
    <text evidence="2">The sequence shown here is derived from an EMBL/GenBank/DDBJ whole genome shotgun (WGS) entry which is preliminary data.</text>
</comment>
<dbReference type="EMBL" id="JAQQCF010000063">
    <property type="protein sequence ID" value="MFM0642264.1"/>
    <property type="molecule type" value="Genomic_DNA"/>
</dbReference>
<organism evidence="2 3">
    <name type="scientific">Paraburkholderia metrosideri</name>
    <dbReference type="NCBI Taxonomy" id="580937"/>
    <lineage>
        <taxon>Bacteria</taxon>
        <taxon>Pseudomonadati</taxon>
        <taxon>Pseudomonadota</taxon>
        <taxon>Betaproteobacteria</taxon>
        <taxon>Burkholderiales</taxon>
        <taxon>Burkholderiaceae</taxon>
        <taxon>Paraburkholderia</taxon>
    </lineage>
</organism>
<evidence type="ECO:0000313" key="3">
    <source>
        <dbReference type="Proteomes" id="UP001629432"/>
    </source>
</evidence>
<evidence type="ECO:0000313" key="2">
    <source>
        <dbReference type="EMBL" id="MFM0642264.1"/>
    </source>
</evidence>